<organism evidence="2 3">
    <name type="scientific">Actinomadura vinacea</name>
    <dbReference type="NCBI Taxonomy" id="115336"/>
    <lineage>
        <taxon>Bacteria</taxon>
        <taxon>Bacillati</taxon>
        <taxon>Actinomycetota</taxon>
        <taxon>Actinomycetes</taxon>
        <taxon>Streptosporangiales</taxon>
        <taxon>Thermomonosporaceae</taxon>
        <taxon>Actinomadura</taxon>
    </lineage>
</organism>
<name>A0ABN3JYW5_9ACTN</name>
<dbReference type="Proteomes" id="UP001501231">
    <property type="component" value="Unassembled WGS sequence"/>
</dbReference>
<reference evidence="2 3" key="1">
    <citation type="journal article" date="2019" name="Int. J. Syst. Evol. Microbiol.">
        <title>The Global Catalogue of Microorganisms (GCM) 10K type strain sequencing project: providing services to taxonomists for standard genome sequencing and annotation.</title>
        <authorList>
            <consortium name="The Broad Institute Genomics Platform"/>
            <consortium name="The Broad Institute Genome Sequencing Center for Infectious Disease"/>
            <person name="Wu L."/>
            <person name="Ma J."/>
        </authorList>
    </citation>
    <scope>NUCLEOTIDE SEQUENCE [LARGE SCALE GENOMIC DNA]</scope>
    <source>
        <strain evidence="2 3">JCM 3325</strain>
    </source>
</reference>
<evidence type="ECO:0000313" key="2">
    <source>
        <dbReference type="EMBL" id="GAA2444385.1"/>
    </source>
</evidence>
<dbReference type="Pfam" id="PF01370">
    <property type="entry name" value="Epimerase"/>
    <property type="match status" value="1"/>
</dbReference>
<dbReference type="SUPFAM" id="SSF51735">
    <property type="entry name" value="NAD(P)-binding Rossmann-fold domains"/>
    <property type="match status" value="1"/>
</dbReference>
<dbReference type="Gene3D" id="3.40.50.720">
    <property type="entry name" value="NAD(P)-binding Rossmann-like Domain"/>
    <property type="match status" value="1"/>
</dbReference>
<dbReference type="RefSeq" id="WP_344595060.1">
    <property type="nucleotide sequence ID" value="NZ_BAAARW010000027.1"/>
</dbReference>
<comment type="caution">
    <text evidence="2">The sequence shown here is derived from an EMBL/GenBank/DDBJ whole genome shotgun (WGS) entry which is preliminary data.</text>
</comment>
<sequence>MSFHVVVGTSAAGIATARMLAESGERVRILSRSGGGPQHPLIEPIAADARDAARLTELTSGATTLFNCATPAYDMLPVETPALAAALLTAAERSGAGYLNLSNTYGYGPPAPGEPMTEDLPMSPTTIKGRVRAQMWQDAITAHDQGRIRFTEVRPGDFIGPGQPSMFNLLIAPPVLAGEPTAVPADLDAPHSWSHPGDAANALVTLSRDEQAWGRAWHVPPISDATVREVTKRFAELAGAPAPQLISMSPLDLHNAGLADPIIAQTWEMQYQYQRPFVLDASLTAKTFGLTPTPLNDVLLETAESFAS</sequence>
<evidence type="ECO:0000313" key="3">
    <source>
        <dbReference type="Proteomes" id="UP001501231"/>
    </source>
</evidence>
<feature type="domain" description="NAD-dependent epimerase/dehydratase" evidence="1">
    <location>
        <begin position="11"/>
        <end position="209"/>
    </location>
</feature>
<dbReference type="InterPro" id="IPR001509">
    <property type="entry name" value="Epimerase_deHydtase"/>
</dbReference>
<evidence type="ECO:0000259" key="1">
    <source>
        <dbReference type="Pfam" id="PF01370"/>
    </source>
</evidence>
<dbReference type="InterPro" id="IPR036291">
    <property type="entry name" value="NAD(P)-bd_dom_sf"/>
</dbReference>
<protein>
    <submittedName>
        <fullName evidence="2">NAD-dependent epimerase/dehydratase family protein</fullName>
    </submittedName>
</protein>
<gene>
    <name evidence="2" type="ORF">GCM10010191_71380</name>
</gene>
<accession>A0ABN3JYW5</accession>
<dbReference type="EMBL" id="BAAARW010000027">
    <property type="protein sequence ID" value="GAA2444385.1"/>
    <property type="molecule type" value="Genomic_DNA"/>
</dbReference>
<keyword evidence="3" id="KW-1185">Reference proteome</keyword>
<proteinExistence type="predicted"/>